<sequence>MPRPDPSPLTRPLRLLRTRAPWTALLYLVLEAIAGAISIAVWLTILLIPVWLLTWPRLERRLLPLAGRDAPEPPGRWELRWQDVVLVLLTAVMAAAGFFAGILLVVVLGMLFATPFVVLSGREVTGWNADQVLPSLPAAVLAPLLGLVLLALVLWGAAALAHGWSGISHALLRDDERRLARQVDALGDQAVLRDDVIALERRALERDLHDGAQMHLGAAGMRLAMLQLDAEQLPSGDARERILSGLDAVREQIDHGVTSVREATAGLVPTTLRDGGLEAALGELADALPLYVEVDCRMPRLAPEVEHGILLIAREALTNVVRHSEAEQVRIECTIPDDADGLLLEIVDDGRGGAAPTGTGLVSMHARARRLGGSLTLESPAGAGTTVRVRVPVDSRRAA</sequence>
<evidence type="ECO:0000256" key="1">
    <source>
        <dbReference type="ARBA" id="ARBA00004651"/>
    </source>
</evidence>
<feature type="transmembrane region" description="Helical" evidence="9">
    <location>
        <begin position="138"/>
        <end position="161"/>
    </location>
</feature>
<dbReference type="AlphaFoldDB" id="A0A3R8RSB7"/>
<evidence type="ECO:0000313" key="11">
    <source>
        <dbReference type="EMBL" id="RRR20466.1"/>
    </source>
</evidence>
<keyword evidence="6 9" id="KW-1133">Transmembrane helix</keyword>
<dbReference type="PANTHER" id="PTHR24421:SF37">
    <property type="entry name" value="SENSOR HISTIDINE KINASE NARS"/>
    <property type="match status" value="1"/>
</dbReference>
<evidence type="ECO:0000256" key="5">
    <source>
        <dbReference type="ARBA" id="ARBA00022777"/>
    </source>
</evidence>
<dbReference type="InterPro" id="IPR011712">
    <property type="entry name" value="Sig_transdc_His_kin_sub3_dim/P"/>
</dbReference>
<dbReference type="PANTHER" id="PTHR24421">
    <property type="entry name" value="NITRATE/NITRITE SENSOR PROTEIN NARX-RELATED"/>
    <property type="match status" value="1"/>
</dbReference>
<keyword evidence="4 9" id="KW-0812">Transmembrane</keyword>
<keyword evidence="7" id="KW-0902">Two-component regulatory system</keyword>
<keyword evidence="3" id="KW-0808">Transferase</keyword>
<evidence type="ECO:0000256" key="6">
    <source>
        <dbReference type="ARBA" id="ARBA00022989"/>
    </source>
</evidence>
<organism evidence="11 12">
    <name type="scientific">Brachybacterium paraconglomeratum</name>
    <dbReference type="NCBI Taxonomy" id="173362"/>
    <lineage>
        <taxon>Bacteria</taxon>
        <taxon>Bacillati</taxon>
        <taxon>Actinomycetota</taxon>
        <taxon>Actinomycetes</taxon>
        <taxon>Micrococcales</taxon>
        <taxon>Dermabacteraceae</taxon>
        <taxon>Brachybacterium</taxon>
    </lineage>
</organism>
<keyword evidence="5" id="KW-0418">Kinase</keyword>
<dbReference type="InterPro" id="IPR050482">
    <property type="entry name" value="Sensor_HK_TwoCompSys"/>
</dbReference>
<dbReference type="GeneID" id="78120095"/>
<feature type="transmembrane region" description="Helical" evidence="9">
    <location>
        <begin position="20"/>
        <end position="53"/>
    </location>
</feature>
<dbReference type="SMART" id="SM00387">
    <property type="entry name" value="HATPase_c"/>
    <property type="match status" value="1"/>
</dbReference>
<accession>A0A3R8RSB7</accession>
<proteinExistence type="predicted"/>
<comment type="subcellular location">
    <subcellularLocation>
        <location evidence="1">Cell membrane</location>
        <topology evidence="1">Multi-pass membrane protein</topology>
    </subcellularLocation>
</comment>
<evidence type="ECO:0000256" key="9">
    <source>
        <dbReference type="SAM" id="Phobius"/>
    </source>
</evidence>
<evidence type="ECO:0000256" key="7">
    <source>
        <dbReference type="ARBA" id="ARBA00023012"/>
    </source>
</evidence>
<evidence type="ECO:0000256" key="8">
    <source>
        <dbReference type="ARBA" id="ARBA00023136"/>
    </source>
</evidence>
<feature type="transmembrane region" description="Helical" evidence="9">
    <location>
        <begin position="85"/>
        <end position="118"/>
    </location>
</feature>
<dbReference type="Gene3D" id="3.30.565.10">
    <property type="entry name" value="Histidine kinase-like ATPase, C-terminal domain"/>
    <property type="match status" value="1"/>
</dbReference>
<evidence type="ECO:0000256" key="2">
    <source>
        <dbReference type="ARBA" id="ARBA00022475"/>
    </source>
</evidence>
<keyword evidence="12" id="KW-1185">Reference proteome</keyword>
<dbReference type="GO" id="GO:0000155">
    <property type="term" value="F:phosphorelay sensor kinase activity"/>
    <property type="evidence" value="ECO:0007669"/>
    <property type="project" value="InterPro"/>
</dbReference>
<dbReference type="Pfam" id="PF02518">
    <property type="entry name" value="HATPase_c"/>
    <property type="match status" value="1"/>
</dbReference>
<keyword evidence="8 9" id="KW-0472">Membrane</keyword>
<evidence type="ECO:0000256" key="3">
    <source>
        <dbReference type="ARBA" id="ARBA00022679"/>
    </source>
</evidence>
<dbReference type="EMBL" id="QOCI01000001">
    <property type="protein sequence ID" value="RRR20466.1"/>
    <property type="molecule type" value="Genomic_DNA"/>
</dbReference>
<dbReference type="GO" id="GO:0046983">
    <property type="term" value="F:protein dimerization activity"/>
    <property type="evidence" value="ECO:0007669"/>
    <property type="project" value="InterPro"/>
</dbReference>
<name>A0A3R8RSB7_9MICO</name>
<dbReference type="InterPro" id="IPR036890">
    <property type="entry name" value="HATPase_C_sf"/>
</dbReference>
<dbReference type="GO" id="GO:0005886">
    <property type="term" value="C:plasma membrane"/>
    <property type="evidence" value="ECO:0007669"/>
    <property type="project" value="UniProtKB-SubCell"/>
</dbReference>
<dbReference type="CDD" id="cd16917">
    <property type="entry name" value="HATPase_UhpB-NarQ-NarX-like"/>
    <property type="match status" value="1"/>
</dbReference>
<evidence type="ECO:0000259" key="10">
    <source>
        <dbReference type="SMART" id="SM00387"/>
    </source>
</evidence>
<comment type="caution">
    <text evidence="11">The sequence shown here is derived from an EMBL/GenBank/DDBJ whole genome shotgun (WGS) entry which is preliminary data.</text>
</comment>
<reference evidence="11 12" key="1">
    <citation type="submission" date="2018-07" db="EMBL/GenBank/DDBJ databases">
        <title>Brachybacteriurn paraconglorneratum KCTC 9916.</title>
        <authorList>
            <person name="Li Y."/>
        </authorList>
    </citation>
    <scope>NUCLEOTIDE SEQUENCE [LARGE SCALE GENOMIC DNA]</scope>
    <source>
        <strain evidence="11 12">KCTC 9916</strain>
    </source>
</reference>
<dbReference type="Pfam" id="PF07730">
    <property type="entry name" value="HisKA_3"/>
    <property type="match status" value="1"/>
</dbReference>
<dbReference type="SUPFAM" id="SSF55874">
    <property type="entry name" value="ATPase domain of HSP90 chaperone/DNA topoisomerase II/histidine kinase"/>
    <property type="match status" value="1"/>
</dbReference>
<evidence type="ECO:0000256" key="4">
    <source>
        <dbReference type="ARBA" id="ARBA00022692"/>
    </source>
</evidence>
<dbReference type="Proteomes" id="UP000274327">
    <property type="component" value="Unassembled WGS sequence"/>
</dbReference>
<feature type="domain" description="Histidine kinase/HSP90-like ATPase" evidence="10">
    <location>
        <begin position="304"/>
        <end position="395"/>
    </location>
</feature>
<gene>
    <name evidence="11" type="ORF">DS079_03505</name>
</gene>
<dbReference type="InterPro" id="IPR003594">
    <property type="entry name" value="HATPase_dom"/>
</dbReference>
<evidence type="ECO:0000313" key="12">
    <source>
        <dbReference type="Proteomes" id="UP000274327"/>
    </source>
</evidence>
<dbReference type="RefSeq" id="WP_126984842.1">
    <property type="nucleotide sequence ID" value="NZ_ML133851.1"/>
</dbReference>
<keyword evidence="2" id="KW-1003">Cell membrane</keyword>
<protein>
    <recommendedName>
        <fullName evidence="10">Histidine kinase/HSP90-like ATPase domain-containing protein</fullName>
    </recommendedName>
</protein>